<sequence length="74" mass="8824">MRPIHVESCRESQVQQAKRSRKQVKDRREGNADYRKVLPDAMRRCYWISSDNSISTLQESNLNYYYPSEKQPNS</sequence>
<organism evidence="2 3">
    <name type="scientific">Steinernema glaseri</name>
    <dbReference type="NCBI Taxonomy" id="37863"/>
    <lineage>
        <taxon>Eukaryota</taxon>
        <taxon>Metazoa</taxon>
        <taxon>Ecdysozoa</taxon>
        <taxon>Nematoda</taxon>
        <taxon>Chromadorea</taxon>
        <taxon>Rhabditida</taxon>
        <taxon>Tylenchina</taxon>
        <taxon>Panagrolaimomorpha</taxon>
        <taxon>Strongyloidoidea</taxon>
        <taxon>Steinernematidae</taxon>
        <taxon>Steinernema</taxon>
    </lineage>
</organism>
<evidence type="ECO:0000313" key="3">
    <source>
        <dbReference type="WBParaSite" id="L893_g21547.t1"/>
    </source>
</evidence>
<feature type="region of interest" description="Disordered" evidence="1">
    <location>
        <begin position="1"/>
        <end position="31"/>
    </location>
</feature>
<dbReference type="Proteomes" id="UP000095287">
    <property type="component" value="Unplaced"/>
</dbReference>
<dbReference type="WBParaSite" id="L893_g21547.t1">
    <property type="protein sequence ID" value="L893_g21547.t1"/>
    <property type="gene ID" value="L893_g21547"/>
</dbReference>
<name>A0A1I7YZZ4_9BILA</name>
<dbReference type="AlphaFoldDB" id="A0A1I7YZZ4"/>
<keyword evidence="2" id="KW-1185">Reference proteome</keyword>
<reference evidence="3" key="1">
    <citation type="submission" date="2016-11" db="UniProtKB">
        <authorList>
            <consortium name="WormBaseParasite"/>
        </authorList>
    </citation>
    <scope>IDENTIFICATION</scope>
</reference>
<proteinExistence type="predicted"/>
<evidence type="ECO:0000256" key="1">
    <source>
        <dbReference type="SAM" id="MobiDB-lite"/>
    </source>
</evidence>
<protein>
    <submittedName>
        <fullName evidence="3">THAP-type domain-containing protein</fullName>
    </submittedName>
</protein>
<evidence type="ECO:0000313" key="2">
    <source>
        <dbReference type="Proteomes" id="UP000095287"/>
    </source>
</evidence>
<accession>A0A1I7YZZ4</accession>
<feature type="compositionally biased region" description="Basic and acidic residues" evidence="1">
    <location>
        <begin position="1"/>
        <end position="10"/>
    </location>
</feature>